<dbReference type="Proteomes" id="UP000612055">
    <property type="component" value="Unassembled WGS sequence"/>
</dbReference>
<evidence type="ECO:0000313" key="3">
    <source>
        <dbReference type="Proteomes" id="UP000612055"/>
    </source>
</evidence>
<comment type="caution">
    <text evidence="2">The sequence shown here is derived from an EMBL/GenBank/DDBJ whole genome shotgun (WGS) entry which is preliminary data.</text>
</comment>
<dbReference type="EMBL" id="JAEHOE010000029">
    <property type="protein sequence ID" value="KAG2494628.1"/>
    <property type="molecule type" value="Genomic_DNA"/>
</dbReference>
<gene>
    <name evidence="2" type="ORF">HYH03_007147</name>
</gene>
<feature type="region of interest" description="Disordered" evidence="1">
    <location>
        <begin position="122"/>
        <end position="159"/>
    </location>
</feature>
<proteinExistence type="predicted"/>
<evidence type="ECO:0000313" key="2">
    <source>
        <dbReference type="EMBL" id="KAG2494628.1"/>
    </source>
</evidence>
<protein>
    <submittedName>
        <fullName evidence="2">Uncharacterized protein</fullName>
    </submittedName>
</protein>
<accession>A0A835Y2A5</accession>
<organism evidence="2 3">
    <name type="scientific">Edaphochlamys debaryana</name>
    <dbReference type="NCBI Taxonomy" id="47281"/>
    <lineage>
        <taxon>Eukaryota</taxon>
        <taxon>Viridiplantae</taxon>
        <taxon>Chlorophyta</taxon>
        <taxon>core chlorophytes</taxon>
        <taxon>Chlorophyceae</taxon>
        <taxon>CS clade</taxon>
        <taxon>Chlamydomonadales</taxon>
        <taxon>Chlamydomonadales incertae sedis</taxon>
        <taxon>Edaphochlamys</taxon>
    </lineage>
</organism>
<feature type="compositionally biased region" description="Low complexity" evidence="1">
    <location>
        <begin position="124"/>
        <end position="133"/>
    </location>
</feature>
<feature type="region of interest" description="Disordered" evidence="1">
    <location>
        <begin position="319"/>
        <end position="343"/>
    </location>
</feature>
<sequence length="875" mass="88249">MQRVKACHNQAPAKDRGPEAAASTDFAVFYYAVSSIFTSSLLFEHWARLVLALACCEGTEEETASGAERLGLAISSLTPGLGFKAWSPPVDPGLTFLLASHLVTLAAVLDGGPTFGLPPGPAGGAVPSGAQPGPALPLADTTGGVLRTGPGRGPGSAPARITAALPELDMWAKALGRVEDAVKRPLSPGGDTLPEPFRPPPLGPPPLCRVAQCARGACATAVEHAAARMTAALVYEGEDPTSRQGAVPGCGRDLAACTRMQAALDRGDVLYDWAAAFEVGMRLAGGAAVQLCGQGAGAGAAAFGPHTEAALRQLHAPAAWRGGPGRGAEAGQPPAPTRPPARRQAAPLLEAGDAKTLVMEGLGLARTAVAVPEEVYNPRWGWQGPPPPWLRRRLAAWWRAALAWAQEGLTEGWREALRPLPLTSCDPGDGLPAQPSPDLAAALCAGYLPAIERLLRNPRFALVSSTVSLRFPVTPDELSVWSEPSAAGGRCAEYAQGVAALVRTQVFANAFTPGVGLPAALVAYPGAAPLPEGWPVVMSSVAARLLMPVAAVVRDAAACLLTYLPGDAEAQRLGFELVQLTTLCLAWVPSLVAAAFPPLQARLAPGRLAAVEGAAEGAAGAAGGSGAATETAPAVAEGSGLSAPREPEPAASCAVYHAHWGILLSERLCLYTLLGIALEVAKLIDEDFLQLGAALVPALWALVARAPAELAALVTEAEAEAAVEGTPPGLLTRVALRGLLGPGGRVPEPALLAAVERVCEEAARAEQADAGAGASGSAAAGPSGSAAAVRPSGLAAAARPSGSAAAGPSGAAAAASPLGAAAADAAGAAAATGDMALPEKVLRYAAAPLAAAPVCRGGCNDARLFQLRLHQPGRA</sequence>
<keyword evidence="3" id="KW-1185">Reference proteome</keyword>
<evidence type="ECO:0000256" key="1">
    <source>
        <dbReference type="SAM" id="MobiDB-lite"/>
    </source>
</evidence>
<name>A0A835Y2A5_9CHLO</name>
<dbReference type="AlphaFoldDB" id="A0A835Y2A5"/>
<dbReference type="OrthoDB" id="562381at2759"/>
<reference evidence="2" key="1">
    <citation type="journal article" date="2020" name="bioRxiv">
        <title>Comparative genomics of Chlamydomonas.</title>
        <authorList>
            <person name="Craig R.J."/>
            <person name="Hasan A.R."/>
            <person name="Ness R.W."/>
            <person name="Keightley P.D."/>
        </authorList>
    </citation>
    <scope>NUCLEOTIDE SEQUENCE</scope>
    <source>
        <strain evidence="2">CCAP 11/70</strain>
    </source>
</reference>